<dbReference type="AlphaFoldDB" id="A0A011NJ47"/>
<reference evidence="1" key="1">
    <citation type="submission" date="2014-02" db="EMBL/GenBank/DDBJ databases">
        <title>Expanding our view of genomic diversity in Candidatus Accumulibacter clades.</title>
        <authorList>
            <person name="Skennerton C.T."/>
            <person name="Barr J.J."/>
            <person name="Slater F.R."/>
            <person name="Bond P.L."/>
            <person name="Tyson G.W."/>
        </authorList>
    </citation>
    <scope>NUCLEOTIDE SEQUENCE [LARGE SCALE GENOMIC DNA]</scope>
</reference>
<organism evidence="1 2">
    <name type="scientific">Candidatus Accumulibacter adjunctus</name>
    <dbReference type="NCBI Taxonomy" id="1454001"/>
    <lineage>
        <taxon>Bacteria</taxon>
        <taxon>Pseudomonadati</taxon>
        <taxon>Pseudomonadota</taxon>
        <taxon>Betaproteobacteria</taxon>
        <taxon>Candidatus Accumulibacter</taxon>
    </lineage>
</organism>
<sequence>MLTFSRLAPIRPALGALAASVQACVAASLLLVASWYAAANPDLAAMEQQLIARFGPARITLLRDWARMIASTSVLNDSEKLRRINDFFNQNISFDDDRAIWQESDYWATPLETIGRGRGDCEDFAIAKYFSLQLAGIPVRKMRLIYVRASTTTPSGAAQQAHMVLAYYANPRAEPVLLDNLHTTIKPAAQRRDLQPVFSFNSEGLYPGIAGTTSASAGPLGRLSRWERLLQRARSEGFH</sequence>
<protein>
    <submittedName>
        <fullName evidence="1">Transglutaminase-like superfamily protein</fullName>
    </submittedName>
</protein>
<name>A0A011NJ47_9PROT</name>
<dbReference type="PATRIC" id="fig|1454001.3.peg.3758"/>
<dbReference type="PROSITE" id="PS51257">
    <property type="entry name" value="PROKAR_LIPOPROTEIN"/>
    <property type="match status" value="1"/>
</dbReference>
<dbReference type="PANTHER" id="PTHR39327">
    <property type="match status" value="1"/>
</dbReference>
<dbReference type="PANTHER" id="PTHR39327:SF1">
    <property type="entry name" value="BLR5470 PROTEIN"/>
    <property type="match status" value="1"/>
</dbReference>
<comment type="caution">
    <text evidence="1">The sequence shown here is derived from an EMBL/GenBank/DDBJ whole genome shotgun (WGS) entry which is preliminary data.</text>
</comment>
<dbReference type="STRING" id="1454001.AW08_03722"/>
<gene>
    <name evidence="1" type="ORF">AW08_03722</name>
</gene>
<accession>A0A011NJ47</accession>
<dbReference type="SUPFAM" id="SSF54001">
    <property type="entry name" value="Cysteine proteinases"/>
    <property type="match status" value="1"/>
</dbReference>
<keyword evidence="2" id="KW-1185">Reference proteome</keyword>
<dbReference type="InterPro" id="IPR010319">
    <property type="entry name" value="Transglutaminase-like_Cys_pept"/>
</dbReference>
<dbReference type="Proteomes" id="UP000020218">
    <property type="component" value="Unassembled WGS sequence"/>
</dbReference>
<dbReference type="InterPro" id="IPR038765">
    <property type="entry name" value="Papain-like_cys_pep_sf"/>
</dbReference>
<evidence type="ECO:0000313" key="2">
    <source>
        <dbReference type="Proteomes" id="UP000020218"/>
    </source>
</evidence>
<dbReference type="Pfam" id="PF06035">
    <property type="entry name" value="Peptidase_C93"/>
    <property type="match status" value="1"/>
</dbReference>
<dbReference type="EMBL" id="JFAX01000036">
    <property type="protein sequence ID" value="EXI64385.1"/>
    <property type="molecule type" value="Genomic_DNA"/>
</dbReference>
<proteinExistence type="predicted"/>
<dbReference type="Gene3D" id="3.10.620.30">
    <property type="match status" value="1"/>
</dbReference>
<evidence type="ECO:0000313" key="1">
    <source>
        <dbReference type="EMBL" id="EXI64385.1"/>
    </source>
</evidence>